<dbReference type="EMBL" id="GBEZ01012359">
    <property type="protein sequence ID" value="JAC73521.1"/>
    <property type="molecule type" value="Transcribed_RNA"/>
</dbReference>
<protein>
    <submittedName>
        <fullName evidence="1">Uncharacterized protein</fullName>
    </submittedName>
</protein>
<name>A0A061RSJ1_9CHLO</name>
<evidence type="ECO:0000313" key="1">
    <source>
        <dbReference type="EMBL" id="JAC73521.1"/>
    </source>
</evidence>
<organism evidence="1">
    <name type="scientific">Tetraselmis sp. GSL018</name>
    <dbReference type="NCBI Taxonomy" id="582737"/>
    <lineage>
        <taxon>Eukaryota</taxon>
        <taxon>Viridiplantae</taxon>
        <taxon>Chlorophyta</taxon>
        <taxon>core chlorophytes</taxon>
        <taxon>Chlorodendrophyceae</taxon>
        <taxon>Chlorodendrales</taxon>
        <taxon>Chlorodendraceae</taxon>
        <taxon>Tetraselmis</taxon>
    </lineage>
</organism>
<feature type="non-terminal residue" evidence="1">
    <location>
        <position position="1"/>
    </location>
</feature>
<reference evidence="1" key="1">
    <citation type="submission" date="2014-05" db="EMBL/GenBank/DDBJ databases">
        <title>The transcriptome of the halophilic microalga Tetraselmis sp. GSL018 isolated from the Great Salt Lake, Utah.</title>
        <authorList>
            <person name="Jinkerson R.E."/>
            <person name="D'Adamo S."/>
            <person name="Posewitz M.C."/>
        </authorList>
    </citation>
    <scope>NUCLEOTIDE SEQUENCE</scope>
    <source>
        <strain evidence="1">GSL018</strain>
    </source>
</reference>
<proteinExistence type="predicted"/>
<accession>A0A061RSJ1</accession>
<dbReference type="AlphaFoldDB" id="A0A061RSJ1"/>
<gene>
    <name evidence="1" type="ORF">TSPGSL018_28694</name>
</gene>
<sequence>PGVGLRSGEEALELIGVRKRSVATHADGCAASADDEAYGSLEDTRAARSSSSSLVMLSLSLSPPSGSEAGARPRISARFFSRLLSSSVTLCRSSRVPESGSGRLILRAVANISLRAPAPLQAPLPRLALRFGAAPPATASAPRPRAAGDLFQETLFWSK</sequence>